<accession>A0A8J6M464</accession>
<dbReference type="InterPro" id="IPR052173">
    <property type="entry name" value="Beta-lactam_resp_regulator"/>
</dbReference>
<organism evidence="3 4">
    <name type="scientific">Flintibacter faecis</name>
    <dbReference type="NCBI Taxonomy" id="2763047"/>
    <lineage>
        <taxon>Bacteria</taxon>
        <taxon>Bacillati</taxon>
        <taxon>Bacillota</taxon>
        <taxon>Clostridia</taxon>
        <taxon>Eubacteriales</taxon>
        <taxon>Flintibacter</taxon>
    </lineage>
</organism>
<evidence type="ECO:0000256" key="1">
    <source>
        <dbReference type="SAM" id="Phobius"/>
    </source>
</evidence>
<dbReference type="PANTHER" id="PTHR34978">
    <property type="entry name" value="POSSIBLE SENSOR-TRANSDUCER PROTEIN BLAR"/>
    <property type="match status" value="1"/>
</dbReference>
<dbReference type="PANTHER" id="PTHR34978:SF3">
    <property type="entry name" value="SLR0241 PROTEIN"/>
    <property type="match status" value="1"/>
</dbReference>
<sequence length="346" mass="39221">MNAAWKTCLMLFYDVANMYFSVGVITALTFGIIILLRPVTNPLLEPRDRVRLWSFGWYCSYTAYIWCLYGRVKVLPWTFRGLLRLRLEEPSQTPAILPAPWTEGAQDTLALPGGVKIFCPLSQGQMMAIGLVWLGMVAAVLVWSTRTEGRLKCLGQQGERLPPESVAEFGLDPKTVAVRLCDGLPTSFVRRGHDTGAGDGVQYVICLQRELPPERMGLVLRHEGEHIKMRHPWWKMANAISMALFWWSPLHWAAYRLTNRDMELACDRAVLNQLEPEGRREYARMLTELAAGRHLWGSVSAFGECDAAIRIRRAAAWKPEKEWKKPLSLVLSVLLILFFFTGGWAG</sequence>
<dbReference type="EMBL" id="JACOPN010000005">
    <property type="protein sequence ID" value="MBC5717273.1"/>
    <property type="molecule type" value="Genomic_DNA"/>
</dbReference>
<evidence type="ECO:0000313" key="3">
    <source>
        <dbReference type="EMBL" id="MBC5717273.1"/>
    </source>
</evidence>
<feature type="transmembrane region" description="Helical" evidence="1">
    <location>
        <begin position="19"/>
        <end position="40"/>
    </location>
</feature>
<dbReference type="AlphaFoldDB" id="A0A8J6M464"/>
<keyword evidence="1" id="KW-1133">Transmembrane helix</keyword>
<feature type="transmembrane region" description="Helical" evidence="1">
    <location>
        <begin position="126"/>
        <end position="144"/>
    </location>
</feature>
<protein>
    <submittedName>
        <fullName evidence="3">M56 family metallopeptidase</fullName>
    </submittedName>
</protein>
<keyword evidence="1" id="KW-0472">Membrane</keyword>
<dbReference type="Pfam" id="PF05569">
    <property type="entry name" value="Peptidase_M56"/>
    <property type="match status" value="1"/>
</dbReference>
<name>A0A8J6M464_9FIRM</name>
<keyword evidence="1" id="KW-0812">Transmembrane</keyword>
<gene>
    <name evidence="3" type="ORF">H8S55_08080</name>
</gene>
<feature type="transmembrane region" description="Helical" evidence="1">
    <location>
        <begin position="52"/>
        <end position="72"/>
    </location>
</feature>
<evidence type="ECO:0000259" key="2">
    <source>
        <dbReference type="Pfam" id="PF05569"/>
    </source>
</evidence>
<proteinExistence type="predicted"/>
<dbReference type="InterPro" id="IPR008756">
    <property type="entry name" value="Peptidase_M56"/>
</dbReference>
<keyword evidence="4" id="KW-1185">Reference proteome</keyword>
<feature type="transmembrane region" description="Helical" evidence="1">
    <location>
        <begin position="327"/>
        <end position="345"/>
    </location>
</feature>
<feature type="domain" description="Peptidase M56" evidence="2">
    <location>
        <begin position="212"/>
        <end position="295"/>
    </location>
</feature>
<reference evidence="3" key="1">
    <citation type="submission" date="2020-08" db="EMBL/GenBank/DDBJ databases">
        <title>Genome public.</title>
        <authorList>
            <person name="Liu C."/>
            <person name="Sun Q."/>
        </authorList>
    </citation>
    <scope>NUCLEOTIDE SEQUENCE</scope>
    <source>
        <strain evidence="3">BX5</strain>
    </source>
</reference>
<dbReference type="RefSeq" id="WP_186878560.1">
    <property type="nucleotide sequence ID" value="NZ_JACOPN010000005.1"/>
</dbReference>
<dbReference type="Proteomes" id="UP000602260">
    <property type="component" value="Unassembled WGS sequence"/>
</dbReference>
<dbReference type="CDD" id="cd07341">
    <property type="entry name" value="M56_BlaR1_MecR1_like"/>
    <property type="match status" value="1"/>
</dbReference>
<evidence type="ECO:0000313" key="4">
    <source>
        <dbReference type="Proteomes" id="UP000602260"/>
    </source>
</evidence>
<comment type="caution">
    <text evidence="3">The sequence shown here is derived from an EMBL/GenBank/DDBJ whole genome shotgun (WGS) entry which is preliminary data.</text>
</comment>